<dbReference type="OrthoDB" id="506331at2759"/>
<dbReference type="Gene3D" id="2.60.120.580">
    <property type="entry name" value="Acetamidase/Formamidase-like domains"/>
    <property type="match status" value="2"/>
</dbReference>
<proteinExistence type="predicted"/>
<dbReference type="Gene3D" id="3.10.28.20">
    <property type="entry name" value="Acetamidase/Formamidase-like domains"/>
    <property type="match status" value="1"/>
</dbReference>
<organism evidence="1 2">
    <name type="scientific">Pycnococcus provasolii</name>
    <dbReference type="NCBI Taxonomy" id="41880"/>
    <lineage>
        <taxon>Eukaryota</taxon>
        <taxon>Viridiplantae</taxon>
        <taxon>Chlorophyta</taxon>
        <taxon>Pseudoscourfieldiophyceae</taxon>
        <taxon>Pseudoscourfieldiales</taxon>
        <taxon>Pycnococcaceae</taxon>
        <taxon>Pycnococcus</taxon>
    </lineage>
</organism>
<dbReference type="Proteomes" id="UP000660262">
    <property type="component" value="Unassembled WGS sequence"/>
</dbReference>
<reference evidence="1" key="1">
    <citation type="submission" date="2020-10" db="EMBL/GenBank/DDBJ databases">
        <title>Unveiling of a novel bifunctional photoreceptor, Dualchrome1, isolated from a cosmopolitan green alga.</title>
        <authorList>
            <person name="Suzuki S."/>
            <person name="Kawachi M."/>
        </authorList>
    </citation>
    <scope>NUCLEOTIDE SEQUENCE</scope>
    <source>
        <strain evidence="1">NIES 2893</strain>
    </source>
</reference>
<gene>
    <name evidence="1" type="ORF">PPROV_000383800</name>
</gene>
<sequence>MSSAWMCPSADPFLSELVDLTPENTHLGYWPTRDTLNNKLPALSINNKDTVLFKSTSGCAPGHIHTSSGFALPPSMDQIFKAKCASHTASKPTPFPCGAMGPHLLTGPIEVKGAKPGDALQVDILSIDVWQPWSWNMVKPPKGSLQYDFDDVHDGAPASEIQTWKNDLDKRATFVSPPGVWVAWNVTSTGPFFGCMGTAPPPAFGVVSTVPPRPEFGGNMDLKLLTTGASLQLPVNVAGALFSAGDGHAVQGDGEVCTTAVETGLLAKLRFTILPGKRLKSPRALTPTHIVSIGLSENLDEAQKLAMKDLLNWLNDADVAGYSTSESYRLASVAADMAVTQVVNQVKGVHLSFPRSLLPRESSLYAAPPDRKSRGGSTRTEL</sequence>
<dbReference type="Pfam" id="PF03069">
    <property type="entry name" value="FmdA_AmdA"/>
    <property type="match status" value="2"/>
</dbReference>
<comment type="caution">
    <text evidence="1">The sequence shown here is derived from an EMBL/GenBank/DDBJ whole genome shotgun (WGS) entry which is preliminary data.</text>
</comment>
<dbReference type="GO" id="GO:0016811">
    <property type="term" value="F:hydrolase activity, acting on carbon-nitrogen (but not peptide) bonds, in linear amides"/>
    <property type="evidence" value="ECO:0007669"/>
    <property type="project" value="InterPro"/>
</dbReference>
<evidence type="ECO:0000313" key="2">
    <source>
        <dbReference type="Proteomes" id="UP000660262"/>
    </source>
</evidence>
<dbReference type="AlphaFoldDB" id="A0A830HCJ5"/>
<protein>
    <recommendedName>
        <fullName evidence="3">Acetamidase</fullName>
    </recommendedName>
</protein>
<keyword evidence="2" id="KW-1185">Reference proteome</keyword>
<evidence type="ECO:0008006" key="3">
    <source>
        <dbReference type="Google" id="ProtNLM"/>
    </source>
</evidence>
<dbReference type="InterPro" id="IPR004304">
    <property type="entry name" value="FmdA_AmdA"/>
</dbReference>
<dbReference type="PANTHER" id="PTHR31891">
    <property type="entry name" value="FORMAMIDASE C869.04-RELATED"/>
    <property type="match status" value="1"/>
</dbReference>
<accession>A0A830HCJ5</accession>
<dbReference type="EMBL" id="BNJQ01000009">
    <property type="protein sequence ID" value="GHP05086.1"/>
    <property type="molecule type" value="Genomic_DNA"/>
</dbReference>
<dbReference type="SUPFAM" id="SSF141130">
    <property type="entry name" value="Acetamidase/Formamidase-like"/>
    <property type="match status" value="1"/>
</dbReference>
<name>A0A830HCJ5_9CHLO</name>
<dbReference type="PANTHER" id="PTHR31891:SF1">
    <property type="entry name" value="FORMAMIDASE C869.04-RELATED"/>
    <property type="match status" value="1"/>
</dbReference>
<evidence type="ECO:0000313" key="1">
    <source>
        <dbReference type="EMBL" id="GHP05086.1"/>
    </source>
</evidence>